<keyword evidence="2" id="KW-1185">Reference proteome</keyword>
<evidence type="ECO:0000313" key="1">
    <source>
        <dbReference type="EMBL" id="SMO67244.1"/>
    </source>
</evidence>
<dbReference type="EMBL" id="FXTB01000004">
    <property type="protein sequence ID" value="SMO67244.1"/>
    <property type="molecule type" value="Genomic_DNA"/>
</dbReference>
<proteinExistence type="predicted"/>
<name>A0A521D6D8_SACCC</name>
<reference evidence="1 2" key="1">
    <citation type="submission" date="2017-05" db="EMBL/GenBank/DDBJ databases">
        <authorList>
            <person name="Varghese N."/>
            <person name="Submissions S."/>
        </authorList>
    </citation>
    <scope>NUCLEOTIDE SEQUENCE [LARGE SCALE GENOMIC DNA]</scope>
    <source>
        <strain evidence="1 2">DSM 27040</strain>
    </source>
</reference>
<gene>
    <name evidence="1" type="ORF">SAMN06265379_104300</name>
</gene>
<dbReference type="AlphaFoldDB" id="A0A521D6D8"/>
<dbReference type="Proteomes" id="UP000319040">
    <property type="component" value="Unassembled WGS sequence"/>
</dbReference>
<organism evidence="1 2">
    <name type="scientific">Saccharicrinis carchari</name>
    <dbReference type="NCBI Taxonomy" id="1168039"/>
    <lineage>
        <taxon>Bacteria</taxon>
        <taxon>Pseudomonadati</taxon>
        <taxon>Bacteroidota</taxon>
        <taxon>Bacteroidia</taxon>
        <taxon>Marinilabiliales</taxon>
        <taxon>Marinilabiliaceae</taxon>
        <taxon>Saccharicrinis</taxon>
    </lineage>
</organism>
<accession>A0A521D6D8</accession>
<evidence type="ECO:0000313" key="2">
    <source>
        <dbReference type="Proteomes" id="UP000319040"/>
    </source>
</evidence>
<protein>
    <submittedName>
        <fullName evidence="1">Uncharacterized protein</fullName>
    </submittedName>
</protein>
<sequence>MCLAAKQKHVVQHAYFSQTVSQTVSQTFALKNVTKATRDVNKCLISTDICTMFVLSKK</sequence>